<protein>
    <recommendedName>
        <fullName evidence="5">Transmembrane protein</fullName>
    </recommendedName>
</protein>
<feature type="transmembrane region" description="Helical" evidence="2">
    <location>
        <begin position="95"/>
        <end position="119"/>
    </location>
</feature>
<dbReference type="Proteomes" id="UP000828390">
    <property type="component" value="Unassembled WGS sequence"/>
</dbReference>
<evidence type="ECO:0000313" key="4">
    <source>
        <dbReference type="Proteomes" id="UP000828390"/>
    </source>
</evidence>
<reference evidence="3" key="1">
    <citation type="journal article" date="2019" name="bioRxiv">
        <title>The Genome of the Zebra Mussel, Dreissena polymorpha: A Resource for Invasive Species Research.</title>
        <authorList>
            <person name="McCartney M.A."/>
            <person name="Auch B."/>
            <person name="Kono T."/>
            <person name="Mallez S."/>
            <person name="Zhang Y."/>
            <person name="Obille A."/>
            <person name="Becker A."/>
            <person name="Abrahante J.E."/>
            <person name="Garbe J."/>
            <person name="Badalamenti J.P."/>
            <person name="Herman A."/>
            <person name="Mangelson H."/>
            <person name="Liachko I."/>
            <person name="Sullivan S."/>
            <person name="Sone E.D."/>
            <person name="Koren S."/>
            <person name="Silverstein K.A.T."/>
            <person name="Beckman K.B."/>
            <person name="Gohl D.M."/>
        </authorList>
    </citation>
    <scope>NUCLEOTIDE SEQUENCE</scope>
    <source>
        <strain evidence="3">Duluth1</strain>
        <tissue evidence="3">Whole animal</tissue>
    </source>
</reference>
<accession>A0A9D3Z6D1</accession>
<evidence type="ECO:0000256" key="2">
    <source>
        <dbReference type="SAM" id="Phobius"/>
    </source>
</evidence>
<dbReference type="EMBL" id="JAIWYP010000014">
    <property type="protein sequence ID" value="KAH3711561.1"/>
    <property type="molecule type" value="Genomic_DNA"/>
</dbReference>
<reference evidence="3" key="2">
    <citation type="submission" date="2020-11" db="EMBL/GenBank/DDBJ databases">
        <authorList>
            <person name="McCartney M.A."/>
            <person name="Auch B."/>
            <person name="Kono T."/>
            <person name="Mallez S."/>
            <person name="Becker A."/>
            <person name="Gohl D.M."/>
            <person name="Silverstein K.A.T."/>
            <person name="Koren S."/>
            <person name="Bechman K.B."/>
            <person name="Herman A."/>
            <person name="Abrahante J.E."/>
            <person name="Garbe J."/>
        </authorList>
    </citation>
    <scope>NUCLEOTIDE SEQUENCE</scope>
    <source>
        <strain evidence="3">Duluth1</strain>
        <tissue evidence="3">Whole animal</tissue>
    </source>
</reference>
<keyword evidence="4" id="KW-1185">Reference proteome</keyword>
<feature type="transmembrane region" description="Helical" evidence="2">
    <location>
        <begin position="66"/>
        <end position="83"/>
    </location>
</feature>
<evidence type="ECO:0008006" key="5">
    <source>
        <dbReference type="Google" id="ProtNLM"/>
    </source>
</evidence>
<sequence>NLPLSLARKPSYHDDVGVIAGLQSCFGCFASSMLQGLRCLLDVSVLCVLLSNAGAGFCCPLNIDGLCCLLNAAGLCCLLNISVPVPVEKSAGFNLWFIALIACIPVVLIVVALIICFIYRNRGGTSTLHKNENKADNNPEQELKENDFHDDLNDASRDVETGLNAEARPLSTGIEEADIGKGSEVMEDGSDNIETRPLSCVSEDADCGKGSEFVEDGSDNIETRPLSCGREDADCAKGSEFVEDGLGNIEERPLSFGRGDADFGKKSEVKEEGSLIG</sequence>
<keyword evidence="2" id="KW-1133">Transmembrane helix</keyword>
<dbReference type="AlphaFoldDB" id="A0A9D3Z6D1"/>
<keyword evidence="2" id="KW-0812">Transmembrane</keyword>
<keyword evidence="2" id="KW-0472">Membrane</keyword>
<evidence type="ECO:0000313" key="3">
    <source>
        <dbReference type="EMBL" id="KAH3711561.1"/>
    </source>
</evidence>
<feature type="compositionally biased region" description="Basic and acidic residues" evidence="1">
    <location>
        <begin position="249"/>
        <end position="277"/>
    </location>
</feature>
<feature type="region of interest" description="Disordered" evidence="1">
    <location>
        <begin position="244"/>
        <end position="277"/>
    </location>
</feature>
<proteinExistence type="predicted"/>
<feature type="non-terminal residue" evidence="3">
    <location>
        <position position="277"/>
    </location>
</feature>
<gene>
    <name evidence="3" type="ORF">DPMN_071232</name>
</gene>
<comment type="caution">
    <text evidence="3">The sequence shown here is derived from an EMBL/GenBank/DDBJ whole genome shotgun (WGS) entry which is preliminary data.</text>
</comment>
<organism evidence="3 4">
    <name type="scientific">Dreissena polymorpha</name>
    <name type="common">Zebra mussel</name>
    <name type="synonym">Mytilus polymorpha</name>
    <dbReference type="NCBI Taxonomy" id="45954"/>
    <lineage>
        <taxon>Eukaryota</taxon>
        <taxon>Metazoa</taxon>
        <taxon>Spiralia</taxon>
        <taxon>Lophotrochozoa</taxon>
        <taxon>Mollusca</taxon>
        <taxon>Bivalvia</taxon>
        <taxon>Autobranchia</taxon>
        <taxon>Heteroconchia</taxon>
        <taxon>Euheterodonta</taxon>
        <taxon>Imparidentia</taxon>
        <taxon>Neoheterodontei</taxon>
        <taxon>Myida</taxon>
        <taxon>Dreissenoidea</taxon>
        <taxon>Dreissenidae</taxon>
        <taxon>Dreissena</taxon>
    </lineage>
</organism>
<evidence type="ECO:0000256" key="1">
    <source>
        <dbReference type="SAM" id="MobiDB-lite"/>
    </source>
</evidence>
<name>A0A9D3Z6D1_DREPO</name>